<sequence>MDSKCEERSVDPWRRLDGKVVMVTGASSGIGYELCLDLARAGCKVVAAARRIDRLRSLCEEIGRLSGGGGVRAAAAVELDVSANGGAIEASVRKAWDAFGRIDALVNNAGIRGKYKGKDEIFISALWFLGTVKSPLELSEEEWDSNFATNLKGSWLVSKYVCIRMRDAGLKGSVVNISSIAGLHRGQLPGGVAYAASKAGINAVTKVMAIELGAYKIRVNSISPGLFKSEITEGLMSKEWLQNVALRTVPLRAYGKVDPALTTLISNIKLNLEVEEVLRILIVTVKRSELIDTPVAVWRRWQGHSEA</sequence>
<gene>
    <name evidence="2" type="ORF">Syun_002205</name>
</gene>
<dbReference type="EMBL" id="JBBNAF010000001">
    <property type="protein sequence ID" value="KAK9170065.1"/>
    <property type="molecule type" value="Genomic_DNA"/>
</dbReference>
<evidence type="ECO:0008006" key="4">
    <source>
        <dbReference type="Google" id="ProtNLM"/>
    </source>
</evidence>
<proteinExistence type="inferred from homology"/>
<organism evidence="2 3">
    <name type="scientific">Stephania yunnanensis</name>
    <dbReference type="NCBI Taxonomy" id="152371"/>
    <lineage>
        <taxon>Eukaryota</taxon>
        <taxon>Viridiplantae</taxon>
        <taxon>Streptophyta</taxon>
        <taxon>Embryophyta</taxon>
        <taxon>Tracheophyta</taxon>
        <taxon>Spermatophyta</taxon>
        <taxon>Magnoliopsida</taxon>
        <taxon>Ranunculales</taxon>
        <taxon>Menispermaceae</taxon>
        <taxon>Menispermoideae</taxon>
        <taxon>Cissampelideae</taxon>
        <taxon>Stephania</taxon>
    </lineage>
</organism>
<dbReference type="PANTHER" id="PTHR44375">
    <property type="entry name" value="BETA-KETOACYL-ACP REDUCTASE-LIKE PROTEIN-RELATED"/>
    <property type="match status" value="1"/>
</dbReference>
<dbReference type="CDD" id="cd05233">
    <property type="entry name" value="SDR_c"/>
    <property type="match status" value="1"/>
</dbReference>
<reference evidence="2 3" key="1">
    <citation type="submission" date="2024-01" db="EMBL/GenBank/DDBJ databases">
        <title>Genome assemblies of Stephania.</title>
        <authorList>
            <person name="Yang L."/>
        </authorList>
    </citation>
    <scope>NUCLEOTIDE SEQUENCE [LARGE SCALE GENOMIC DNA]</scope>
    <source>
        <strain evidence="2">YNDBR</strain>
        <tissue evidence="2">Leaf</tissue>
    </source>
</reference>
<dbReference type="PRINTS" id="PR00080">
    <property type="entry name" value="SDRFAMILY"/>
</dbReference>
<dbReference type="AlphaFoldDB" id="A0AAP0Q777"/>
<dbReference type="InterPro" id="IPR020904">
    <property type="entry name" value="Sc_DH/Rdtase_CS"/>
</dbReference>
<dbReference type="PROSITE" id="PS00061">
    <property type="entry name" value="ADH_SHORT"/>
    <property type="match status" value="1"/>
</dbReference>
<dbReference type="Gene3D" id="3.40.50.720">
    <property type="entry name" value="NAD(P)-binding Rossmann-like Domain"/>
    <property type="match status" value="1"/>
</dbReference>
<dbReference type="PANTHER" id="PTHR44375:SF2">
    <property type="entry name" value="BETA-KETOACYL-ACP REDUCTASE-LIKE PROTEIN-RELATED"/>
    <property type="match status" value="1"/>
</dbReference>
<comment type="caution">
    <text evidence="2">The sequence shown here is derived from an EMBL/GenBank/DDBJ whole genome shotgun (WGS) entry which is preliminary data.</text>
</comment>
<keyword evidence="3" id="KW-1185">Reference proteome</keyword>
<dbReference type="SUPFAM" id="SSF51735">
    <property type="entry name" value="NAD(P)-binding Rossmann-fold domains"/>
    <property type="match status" value="1"/>
</dbReference>
<dbReference type="PRINTS" id="PR00081">
    <property type="entry name" value="GDHRDH"/>
</dbReference>
<dbReference type="Pfam" id="PF00106">
    <property type="entry name" value="adh_short"/>
    <property type="match status" value="1"/>
</dbReference>
<dbReference type="InterPro" id="IPR002347">
    <property type="entry name" value="SDR_fam"/>
</dbReference>
<accession>A0AAP0Q777</accession>
<evidence type="ECO:0000313" key="3">
    <source>
        <dbReference type="Proteomes" id="UP001420932"/>
    </source>
</evidence>
<dbReference type="Proteomes" id="UP001420932">
    <property type="component" value="Unassembled WGS sequence"/>
</dbReference>
<evidence type="ECO:0000256" key="1">
    <source>
        <dbReference type="RuleBase" id="RU000363"/>
    </source>
</evidence>
<evidence type="ECO:0000313" key="2">
    <source>
        <dbReference type="EMBL" id="KAK9170065.1"/>
    </source>
</evidence>
<comment type="similarity">
    <text evidence="1">Belongs to the short-chain dehydrogenases/reductases (SDR) family.</text>
</comment>
<name>A0AAP0Q777_9MAGN</name>
<protein>
    <recommendedName>
        <fullName evidence="4">3-oxoacyl-[acyl-carrier-protein] reductase</fullName>
    </recommendedName>
</protein>
<dbReference type="InterPro" id="IPR036291">
    <property type="entry name" value="NAD(P)-bd_dom_sf"/>
</dbReference>